<organism evidence="6 7">
    <name type="scientific">Burkholderia gladioli</name>
    <name type="common">Pseudomonas marginata</name>
    <name type="synonym">Phytomonas marginata</name>
    <dbReference type="NCBI Taxonomy" id="28095"/>
    <lineage>
        <taxon>Bacteria</taxon>
        <taxon>Pseudomonadati</taxon>
        <taxon>Pseudomonadota</taxon>
        <taxon>Betaproteobacteria</taxon>
        <taxon>Burkholderiales</taxon>
        <taxon>Burkholderiaceae</taxon>
        <taxon>Burkholderia</taxon>
    </lineage>
</organism>
<accession>A0A2A7SBB4</accession>
<dbReference type="PANTHER" id="PTHR30537:SF5">
    <property type="entry name" value="HTH-TYPE TRANSCRIPTIONAL ACTIVATOR TTDR-RELATED"/>
    <property type="match status" value="1"/>
</dbReference>
<dbReference type="InterPro" id="IPR000847">
    <property type="entry name" value="LysR_HTH_N"/>
</dbReference>
<dbReference type="CDD" id="cd08422">
    <property type="entry name" value="PBP2_CrgA_like"/>
    <property type="match status" value="1"/>
</dbReference>
<evidence type="ECO:0000259" key="5">
    <source>
        <dbReference type="PROSITE" id="PS50931"/>
    </source>
</evidence>
<dbReference type="RefSeq" id="WP_098151388.1">
    <property type="nucleotide sequence ID" value="NZ_CADEQB010000014.1"/>
</dbReference>
<dbReference type="InterPro" id="IPR036390">
    <property type="entry name" value="WH_DNA-bd_sf"/>
</dbReference>
<dbReference type="Gene3D" id="3.40.190.290">
    <property type="match status" value="1"/>
</dbReference>
<dbReference type="InterPro" id="IPR058163">
    <property type="entry name" value="LysR-type_TF_proteobact-type"/>
</dbReference>
<dbReference type="Pfam" id="PF00126">
    <property type="entry name" value="HTH_1"/>
    <property type="match status" value="1"/>
</dbReference>
<evidence type="ECO:0000256" key="2">
    <source>
        <dbReference type="ARBA" id="ARBA00023015"/>
    </source>
</evidence>
<proteinExistence type="inferred from homology"/>
<evidence type="ECO:0000256" key="1">
    <source>
        <dbReference type="ARBA" id="ARBA00009437"/>
    </source>
</evidence>
<dbReference type="Proteomes" id="UP000220629">
    <property type="component" value="Unassembled WGS sequence"/>
</dbReference>
<dbReference type="PANTHER" id="PTHR30537">
    <property type="entry name" value="HTH-TYPE TRANSCRIPTIONAL REGULATOR"/>
    <property type="match status" value="1"/>
</dbReference>
<comment type="caution">
    <text evidence="6">The sequence shown here is derived from an EMBL/GenBank/DDBJ whole genome shotgun (WGS) entry which is preliminary data.</text>
</comment>
<dbReference type="SUPFAM" id="SSF46785">
    <property type="entry name" value="Winged helix' DNA-binding domain"/>
    <property type="match status" value="1"/>
</dbReference>
<gene>
    <name evidence="6" type="ORF">CRM94_01635</name>
</gene>
<name>A0A2A7SBB4_BURGA</name>
<evidence type="ECO:0000313" key="6">
    <source>
        <dbReference type="EMBL" id="PEH40967.1"/>
    </source>
</evidence>
<keyword evidence="2" id="KW-0805">Transcription regulation</keyword>
<dbReference type="EMBL" id="PDDY01000001">
    <property type="protein sequence ID" value="PEH40967.1"/>
    <property type="molecule type" value="Genomic_DNA"/>
</dbReference>
<dbReference type="InterPro" id="IPR005119">
    <property type="entry name" value="LysR_subst-bd"/>
</dbReference>
<dbReference type="GO" id="GO:0006351">
    <property type="term" value="P:DNA-templated transcription"/>
    <property type="evidence" value="ECO:0007669"/>
    <property type="project" value="TreeGrafter"/>
</dbReference>
<evidence type="ECO:0000313" key="7">
    <source>
        <dbReference type="Proteomes" id="UP000220629"/>
    </source>
</evidence>
<dbReference type="PRINTS" id="PR00039">
    <property type="entry name" value="HTHLYSR"/>
</dbReference>
<sequence>MIGLDLLASFAAAARHASFAAAARELGLSPSTIAKNIARLEARLGVRLFHRTTRQVTLSKEGEEIHARCRLILEEVESLETAAIEARGEVRGTLRIDMPLSYGKQVVMPVLRQLHARHPALTIDARFSDRTVDVVKDGLDAAIRIGPLADSSLVGRQFDAQYFCTYASPTYLEQHGEPSSLDELGEHTCLLFRVPSTGRERAWHFRSGRRERSLTPDSRMHLGDGEALIEAAVAGLGLVQTPRYLATRALETGELVEVLKRHRAPPLPISLVYPSQRHVPLRVRVLLDALLASRRAARA</sequence>
<keyword evidence="3" id="KW-0238">DNA-binding</keyword>
<dbReference type="SUPFAM" id="SSF53850">
    <property type="entry name" value="Periplasmic binding protein-like II"/>
    <property type="match status" value="1"/>
</dbReference>
<dbReference type="AlphaFoldDB" id="A0A2A7SBB4"/>
<dbReference type="Pfam" id="PF03466">
    <property type="entry name" value="LysR_substrate"/>
    <property type="match status" value="1"/>
</dbReference>
<evidence type="ECO:0000256" key="4">
    <source>
        <dbReference type="ARBA" id="ARBA00023163"/>
    </source>
</evidence>
<dbReference type="InterPro" id="IPR036388">
    <property type="entry name" value="WH-like_DNA-bd_sf"/>
</dbReference>
<dbReference type="PROSITE" id="PS50931">
    <property type="entry name" value="HTH_LYSR"/>
    <property type="match status" value="1"/>
</dbReference>
<evidence type="ECO:0000256" key="3">
    <source>
        <dbReference type="ARBA" id="ARBA00023125"/>
    </source>
</evidence>
<comment type="similarity">
    <text evidence="1">Belongs to the LysR transcriptional regulatory family.</text>
</comment>
<dbReference type="FunFam" id="3.40.190.290:FF:000001">
    <property type="entry name" value="Transcriptional regulator, LysR family"/>
    <property type="match status" value="1"/>
</dbReference>
<keyword evidence="4" id="KW-0804">Transcription</keyword>
<protein>
    <submittedName>
        <fullName evidence="6">LysR family transcriptional regulator</fullName>
    </submittedName>
</protein>
<feature type="domain" description="HTH lysR-type" evidence="5">
    <location>
        <begin position="2"/>
        <end position="59"/>
    </location>
</feature>
<dbReference type="GO" id="GO:0003700">
    <property type="term" value="F:DNA-binding transcription factor activity"/>
    <property type="evidence" value="ECO:0007669"/>
    <property type="project" value="InterPro"/>
</dbReference>
<dbReference type="GO" id="GO:0043565">
    <property type="term" value="F:sequence-specific DNA binding"/>
    <property type="evidence" value="ECO:0007669"/>
    <property type="project" value="TreeGrafter"/>
</dbReference>
<dbReference type="Gene3D" id="1.10.10.10">
    <property type="entry name" value="Winged helix-like DNA-binding domain superfamily/Winged helix DNA-binding domain"/>
    <property type="match status" value="1"/>
</dbReference>
<reference evidence="7" key="1">
    <citation type="submission" date="2017-09" db="EMBL/GenBank/DDBJ databases">
        <title>FDA dAtabase for Regulatory Grade micrObial Sequences (FDA-ARGOS): Supporting development and validation of Infectious Disease Dx tests.</title>
        <authorList>
            <person name="Minogue T."/>
            <person name="Wolcott M."/>
            <person name="Wasieloski L."/>
            <person name="Aguilar W."/>
            <person name="Moore D."/>
            <person name="Tallon L."/>
            <person name="Sadzewicz L."/>
            <person name="Ott S."/>
            <person name="Zhao X."/>
            <person name="Nagaraj S."/>
            <person name="Vavikolanu K."/>
            <person name="Aluvathingal J."/>
            <person name="Nadendla S."/>
            <person name="Sichtig H."/>
        </authorList>
    </citation>
    <scope>NUCLEOTIDE SEQUENCE [LARGE SCALE GENOMIC DNA]</scope>
    <source>
        <strain evidence="7">FDAARGOS_390</strain>
    </source>
</reference>
<dbReference type="FunFam" id="1.10.10.10:FF:000001">
    <property type="entry name" value="LysR family transcriptional regulator"/>
    <property type="match status" value="1"/>
</dbReference>